<keyword evidence="3" id="KW-0479">Metal-binding</keyword>
<evidence type="ECO:0000256" key="1">
    <source>
        <dbReference type="ARBA" id="ARBA00010688"/>
    </source>
</evidence>
<dbReference type="WBParaSite" id="ACRNAN_scaffold3569.g16625.t1">
    <property type="protein sequence ID" value="ACRNAN_scaffold3569.g16625.t1"/>
    <property type="gene ID" value="ACRNAN_scaffold3569.g16625"/>
</dbReference>
<dbReference type="GO" id="GO:0004730">
    <property type="term" value="F:pseudouridylate synthase activity"/>
    <property type="evidence" value="ECO:0007669"/>
    <property type="project" value="TreeGrafter"/>
</dbReference>
<dbReference type="PROSITE" id="PS00583">
    <property type="entry name" value="PFKB_KINASES_1"/>
    <property type="match status" value="1"/>
</dbReference>
<dbReference type="CDD" id="cd01941">
    <property type="entry name" value="YeiC_kinase_like"/>
    <property type="match status" value="1"/>
</dbReference>
<dbReference type="GO" id="GO:0006796">
    <property type="term" value="P:phosphate-containing compound metabolic process"/>
    <property type="evidence" value="ECO:0007669"/>
    <property type="project" value="UniProtKB-ARBA"/>
</dbReference>
<sequence length="302" mass="32746">NDGGSYIGSMAQRCGGVGRNHADALTRLGCDVNFISVVGNDDSGDYLLRKSSHINLNHMTRLPNVPTATYLSINVKGNIQHGFSSIEENISKLTSDLIRSKEDLFCDADYILIDGNTPVETLRNITDLAQAHHKNVWFDPADLAKVQKVFMAKNISHISVISPNAYEFMNYCTLLGIPLPEQLLTNSDAMLDFCNSLGPQLKALFPGQLSLILLTLGNAGILALQRHESSIEIVPWPAPQLSQALLVSPSGAGDCFNAGFLTAYLKNLSFHDCLRIGTECAKLSLMSIDAVPNTITSQLLGT</sequence>
<dbReference type="PANTHER" id="PTHR42909:SF1">
    <property type="entry name" value="CARBOHYDRATE KINASE PFKB DOMAIN-CONTAINING PROTEIN"/>
    <property type="match status" value="1"/>
</dbReference>
<organism evidence="7 8">
    <name type="scientific">Acrobeloides nanus</name>
    <dbReference type="NCBI Taxonomy" id="290746"/>
    <lineage>
        <taxon>Eukaryota</taxon>
        <taxon>Metazoa</taxon>
        <taxon>Ecdysozoa</taxon>
        <taxon>Nematoda</taxon>
        <taxon>Chromadorea</taxon>
        <taxon>Rhabditida</taxon>
        <taxon>Tylenchina</taxon>
        <taxon>Cephalobomorpha</taxon>
        <taxon>Cephaloboidea</taxon>
        <taxon>Cephalobidae</taxon>
        <taxon>Acrobeloides</taxon>
    </lineage>
</organism>
<keyword evidence="4 5" id="KW-0418">Kinase</keyword>
<keyword evidence="7" id="KW-1185">Reference proteome</keyword>
<proteinExistence type="inferred from homology"/>
<dbReference type="GO" id="GO:0016301">
    <property type="term" value="F:kinase activity"/>
    <property type="evidence" value="ECO:0007669"/>
    <property type="project" value="UniProtKB-KW"/>
</dbReference>
<dbReference type="PROSITE" id="PS00584">
    <property type="entry name" value="PFKB_KINASES_2"/>
    <property type="match status" value="1"/>
</dbReference>
<keyword evidence="2 5" id="KW-0808">Transferase</keyword>
<evidence type="ECO:0000313" key="7">
    <source>
        <dbReference type="Proteomes" id="UP000887540"/>
    </source>
</evidence>
<protein>
    <submittedName>
        <fullName evidence="8">Carbohydrate kinase PfkB domain-containing protein</fullName>
    </submittedName>
</protein>
<comment type="similarity">
    <text evidence="1 5">Belongs to the carbohydrate kinase PfkB family.</text>
</comment>
<name>A0A914DT34_9BILA</name>
<dbReference type="AlphaFoldDB" id="A0A914DT34"/>
<evidence type="ECO:0000259" key="6">
    <source>
        <dbReference type="Pfam" id="PF00294"/>
    </source>
</evidence>
<dbReference type="Gene3D" id="3.40.1190.20">
    <property type="match status" value="1"/>
</dbReference>
<dbReference type="SUPFAM" id="SSF53613">
    <property type="entry name" value="Ribokinase-like"/>
    <property type="match status" value="1"/>
</dbReference>
<dbReference type="PRINTS" id="PR00990">
    <property type="entry name" value="RIBOKINASE"/>
</dbReference>
<evidence type="ECO:0000256" key="4">
    <source>
        <dbReference type="ARBA" id="ARBA00022777"/>
    </source>
</evidence>
<dbReference type="InterPro" id="IPR002173">
    <property type="entry name" value="Carboh/pur_kinase_PfkB_CS"/>
</dbReference>
<dbReference type="InterPro" id="IPR011611">
    <property type="entry name" value="PfkB_dom"/>
</dbReference>
<dbReference type="GO" id="GO:0016798">
    <property type="term" value="F:hydrolase activity, acting on glycosyl bonds"/>
    <property type="evidence" value="ECO:0007669"/>
    <property type="project" value="TreeGrafter"/>
</dbReference>
<dbReference type="Proteomes" id="UP000887540">
    <property type="component" value="Unplaced"/>
</dbReference>
<evidence type="ECO:0000313" key="8">
    <source>
        <dbReference type="WBParaSite" id="ACRNAN_scaffold3569.g16625.t1"/>
    </source>
</evidence>
<dbReference type="Pfam" id="PF00294">
    <property type="entry name" value="PfkB"/>
    <property type="match status" value="1"/>
</dbReference>
<evidence type="ECO:0000256" key="3">
    <source>
        <dbReference type="ARBA" id="ARBA00022723"/>
    </source>
</evidence>
<dbReference type="InterPro" id="IPR002139">
    <property type="entry name" value="Ribo/fructo_kinase"/>
</dbReference>
<dbReference type="GO" id="GO:0005737">
    <property type="term" value="C:cytoplasm"/>
    <property type="evidence" value="ECO:0007669"/>
    <property type="project" value="TreeGrafter"/>
</dbReference>
<dbReference type="PANTHER" id="PTHR42909">
    <property type="entry name" value="ZGC:136858"/>
    <property type="match status" value="1"/>
</dbReference>
<dbReference type="InterPro" id="IPR029056">
    <property type="entry name" value="Ribokinase-like"/>
</dbReference>
<reference evidence="8" key="1">
    <citation type="submission" date="2022-11" db="UniProtKB">
        <authorList>
            <consortium name="WormBaseParasite"/>
        </authorList>
    </citation>
    <scope>IDENTIFICATION</scope>
</reference>
<evidence type="ECO:0000256" key="5">
    <source>
        <dbReference type="RuleBase" id="RU003704"/>
    </source>
</evidence>
<feature type="domain" description="Carbohydrate kinase PfkB" evidence="6">
    <location>
        <begin position="8"/>
        <end position="287"/>
    </location>
</feature>
<dbReference type="GO" id="GO:0046872">
    <property type="term" value="F:metal ion binding"/>
    <property type="evidence" value="ECO:0007669"/>
    <property type="project" value="UniProtKB-KW"/>
</dbReference>
<accession>A0A914DT34</accession>
<evidence type="ECO:0000256" key="2">
    <source>
        <dbReference type="ARBA" id="ARBA00022679"/>
    </source>
</evidence>